<dbReference type="Proteomes" id="UP000006744">
    <property type="component" value="Plasmid pG9842_140"/>
</dbReference>
<dbReference type="KEGG" id="bcg:BCG9842_A0083"/>
<evidence type="ECO:0000313" key="2">
    <source>
        <dbReference type="Proteomes" id="UP000006744"/>
    </source>
</evidence>
<dbReference type="EMBL" id="CP001188">
    <property type="protein sequence ID" value="ACK98820.1"/>
    <property type="molecule type" value="Genomic_DNA"/>
</dbReference>
<gene>
    <name evidence="1" type="ordered locus">BCG9842_A0083</name>
</gene>
<protein>
    <submittedName>
        <fullName evidence="1">Uncharacterized protein</fullName>
    </submittedName>
</protein>
<dbReference type="HOGENOM" id="CLU_2230975_0_0_9"/>
<proteinExistence type="predicted"/>
<keyword evidence="1" id="KW-0614">Plasmid</keyword>
<sequence>MVVGAADKWRQNRIKRIDTIYRKSPIKLESSYISMMNSTSINNPKVDMLLEEDHDVQIPIHVHSINIMFYIEKIYKKIFGGGWKGKARSVLADGKLGVSTAVLCE</sequence>
<organism evidence="1 2">
    <name type="scientific">Bacillus cereus (strain G9842)</name>
    <dbReference type="NCBI Taxonomy" id="405531"/>
    <lineage>
        <taxon>Bacteria</taxon>
        <taxon>Bacillati</taxon>
        <taxon>Bacillota</taxon>
        <taxon>Bacilli</taxon>
        <taxon>Bacillales</taxon>
        <taxon>Bacillaceae</taxon>
        <taxon>Bacillus</taxon>
        <taxon>Bacillus cereus group</taxon>
    </lineage>
</organism>
<dbReference type="AlphaFoldDB" id="B7IZF6"/>
<accession>B7IZF6</accession>
<reference evidence="1 2" key="1">
    <citation type="submission" date="2008-10" db="EMBL/GenBank/DDBJ databases">
        <title>Genome sequence of Bacillus cereus G9842.</title>
        <authorList>
            <person name="Dodson R.J."/>
            <person name="Durkin A.S."/>
            <person name="Rosovitz M.J."/>
            <person name="Rasko D.A."/>
            <person name="Hoffmaster A."/>
            <person name="Ravel J."/>
            <person name="Sutton G."/>
        </authorList>
    </citation>
    <scope>NUCLEOTIDE SEQUENCE [LARGE SCALE GENOMIC DNA]</scope>
    <source>
        <strain evidence="1 2">G9842</strain>
        <plasmid evidence="1 2">pG9842_140</plasmid>
    </source>
</reference>
<name>B7IZF6_BACC2</name>
<geneLocation type="plasmid" evidence="1 2">
    <name>pG9842_140</name>
</geneLocation>
<evidence type="ECO:0000313" key="1">
    <source>
        <dbReference type="EMBL" id="ACK98820.1"/>
    </source>
</evidence>